<sequence length="750" mass="85111">MTDEDLRLSAYRARLACNFPQIEPILADCLRDAEARLSQQGLADYLDGASLVCMIGRGVEPVLIYLQELPRIAERLGEDCLELVSRSVWRLSRTPNGAAIPVFMQSITGVTARLGSYELFELTIDLLMDFARRTSASIHGNQSATLPSPSLALLLERLPQLLGELSLSGLRRWIDYGLQHFLTHPERQKDYFSLQSPDSRAILQRERHGTLLVDHERPLELYLRALWQDGDLLIPYSTAFDQLRKPQPYYDALGIRLPDAYDARAGISGLDRYRALLAHIAAHRRWSGSIVADNYSPFQRLAIDVFEDCRVEQLAIQAYPGLRPLWLALHPQPAEDACDPDRHSCIRHRLALFSRAVLDPEHGYRNPDLLAFLERFQALLAQPNHGTEDAAALAIAYIARTRRQSDLSPQVWFTDTEVDYRDDNRHLWRYIEAGDEEESFDEPPRRSIEEPDRLPPRHYPEWDYQGRHYRPDWVSLYESLHPSGEAASIDQLLAHHAGLAKRLHQLLERLKPQLAVRQRYQEDGSELDLDIAIRALTDLRAGRQPDPRINMHHRTDGRDIAVTLLLDLSESINQTPEGCSQSILELSQAAVALLGWAIEALGDEFAIAGFSSNSRHEVRYLHIKGFSEPWGTDVKARLAAMQAGWSTRMGAALRHAGHSLSHRKADKKLLLILSDGEPADIDETDPQRLIEDARKAVQELNATGIYSYCINLDPFADDYVGAIFGRHYSVIDCVERLPERLPQLFMSLTR</sequence>
<dbReference type="SUPFAM" id="SSF53300">
    <property type="entry name" value="vWA-like"/>
    <property type="match status" value="1"/>
</dbReference>
<dbReference type="AlphaFoldDB" id="A0AAJ0XEV1"/>
<dbReference type="PROSITE" id="PS50234">
    <property type="entry name" value="VWFA"/>
    <property type="match status" value="1"/>
</dbReference>
<dbReference type="Proteomes" id="UP001296967">
    <property type="component" value="Unassembled WGS sequence"/>
</dbReference>
<reference evidence="2" key="2">
    <citation type="journal article" date="2020" name="Microorganisms">
        <title>Osmotic Adaptation and Compatible Solute Biosynthesis of Phototrophic Bacteria as Revealed from Genome Analyses.</title>
        <authorList>
            <person name="Imhoff J.F."/>
            <person name="Rahn T."/>
            <person name="Kunzel S."/>
            <person name="Keller A."/>
            <person name="Neulinger S.C."/>
        </authorList>
    </citation>
    <scope>NUCLEOTIDE SEQUENCE</scope>
    <source>
        <strain evidence="2">DSM 4395</strain>
    </source>
</reference>
<evidence type="ECO:0000313" key="3">
    <source>
        <dbReference type="Proteomes" id="UP001296967"/>
    </source>
</evidence>
<keyword evidence="3" id="KW-1185">Reference proteome</keyword>
<dbReference type="InterPro" id="IPR002035">
    <property type="entry name" value="VWF_A"/>
</dbReference>
<protein>
    <recommendedName>
        <fullName evidence="1">VWFA domain-containing protein</fullName>
    </recommendedName>
</protein>
<feature type="domain" description="VWFA" evidence="1">
    <location>
        <begin position="561"/>
        <end position="712"/>
    </location>
</feature>
<organism evidence="2 3">
    <name type="scientific">Halochromatium salexigens</name>
    <name type="common">Chromatium salexigens</name>
    <dbReference type="NCBI Taxonomy" id="49447"/>
    <lineage>
        <taxon>Bacteria</taxon>
        <taxon>Pseudomonadati</taxon>
        <taxon>Pseudomonadota</taxon>
        <taxon>Gammaproteobacteria</taxon>
        <taxon>Chromatiales</taxon>
        <taxon>Chromatiaceae</taxon>
        <taxon>Halochromatium</taxon>
    </lineage>
</organism>
<gene>
    <name evidence="2" type="ORF">CCR82_03595</name>
</gene>
<dbReference type="PANTHER" id="PTHR41248:SF1">
    <property type="entry name" value="NORD PROTEIN"/>
    <property type="match status" value="1"/>
</dbReference>
<dbReference type="EMBL" id="NHSF01000020">
    <property type="protein sequence ID" value="MBK5929641.1"/>
    <property type="molecule type" value="Genomic_DNA"/>
</dbReference>
<reference evidence="2" key="1">
    <citation type="submission" date="2017-05" db="EMBL/GenBank/DDBJ databases">
        <authorList>
            <person name="Imhoff J.F."/>
            <person name="Rahn T."/>
            <person name="Kuenzel S."/>
            <person name="Neulinger S.C."/>
        </authorList>
    </citation>
    <scope>NUCLEOTIDE SEQUENCE</scope>
    <source>
        <strain evidence="2">DSM 4395</strain>
    </source>
</reference>
<dbReference type="RefSeq" id="WP_201244026.1">
    <property type="nucleotide sequence ID" value="NZ_NHSF01000020.1"/>
</dbReference>
<dbReference type="InterPro" id="IPR051928">
    <property type="entry name" value="NorD/CobT"/>
</dbReference>
<proteinExistence type="predicted"/>
<comment type="caution">
    <text evidence="2">The sequence shown here is derived from an EMBL/GenBank/DDBJ whole genome shotgun (WGS) entry which is preliminary data.</text>
</comment>
<dbReference type="Gene3D" id="3.40.50.410">
    <property type="entry name" value="von Willebrand factor, type A domain"/>
    <property type="match status" value="1"/>
</dbReference>
<dbReference type="SMART" id="SM00327">
    <property type="entry name" value="VWA"/>
    <property type="match status" value="1"/>
</dbReference>
<accession>A0AAJ0XEV1</accession>
<name>A0AAJ0XEV1_HALSE</name>
<evidence type="ECO:0000313" key="2">
    <source>
        <dbReference type="EMBL" id="MBK5929641.1"/>
    </source>
</evidence>
<dbReference type="CDD" id="cd01454">
    <property type="entry name" value="vWA_norD_type"/>
    <property type="match status" value="1"/>
</dbReference>
<dbReference type="InterPro" id="IPR036465">
    <property type="entry name" value="vWFA_dom_sf"/>
</dbReference>
<dbReference type="Pfam" id="PF00092">
    <property type="entry name" value="VWA"/>
    <property type="match status" value="1"/>
</dbReference>
<dbReference type="PANTHER" id="PTHR41248">
    <property type="entry name" value="NORD PROTEIN"/>
    <property type="match status" value="1"/>
</dbReference>
<evidence type="ECO:0000259" key="1">
    <source>
        <dbReference type="PROSITE" id="PS50234"/>
    </source>
</evidence>